<dbReference type="InterPro" id="IPR046528">
    <property type="entry name" value="DUF6593"/>
</dbReference>
<keyword evidence="3" id="KW-1185">Reference proteome</keyword>
<organism evidence="2 3">
    <name type="scientific">Mycena rosella</name>
    <name type="common">Pink bonnet</name>
    <name type="synonym">Agaricus rosellus</name>
    <dbReference type="NCBI Taxonomy" id="1033263"/>
    <lineage>
        <taxon>Eukaryota</taxon>
        <taxon>Fungi</taxon>
        <taxon>Dikarya</taxon>
        <taxon>Basidiomycota</taxon>
        <taxon>Agaricomycotina</taxon>
        <taxon>Agaricomycetes</taxon>
        <taxon>Agaricomycetidae</taxon>
        <taxon>Agaricales</taxon>
        <taxon>Marasmiineae</taxon>
        <taxon>Mycenaceae</taxon>
        <taxon>Mycena</taxon>
    </lineage>
</organism>
<gene>
    <name evidence="2" type="ORF">B0H17DRAFT_1077664</name>
</gene>
<comment type="caution">
    <text evidence="2">The sequence shown here is derived from an EMBL/GenBank/DDBJ whole genome shotgun (WGS) entry which is preliminary data.</text>
</comment>
<evidence type="ECO:0000313" key="3">
    <source>
        <dbReference type="Proteomes" id="UP001221757"/>
    </source>
</evidence>
<dbReference type="EMBL" id="JARKIE010000129">
    <property type="protein sequence ID" value="KAJ7679643.1"/>
    <property type="molecule type" value="Genomic_DNA"/>
</dbReference>
<evidence type="ECO:0000259" key="1">
    <source>
        <dbReference type="Pfam" id="PF20236"/>
    </source>
</evidence>
<sequence>MSTALTFAHKNLLASSIAAADGIVHYTTSTTRGLRGRKSTTIRAADGLVGTIKWRDKTFVINGVQREWRRLKSHSGEIFSSGREWKWGNRPYTLKYHNSHKELLATPTSGGAVCFTTYQSHLFRGNKRAAIYFLDQLQDEIERMFPLMAILQTEIRRQDDAGVSLDAGISLG</sequence>
<name>A0AAD7D5E0_MYCRO</name>
<dbReference type="Proteomes" id="UP001221757">
    <property type="component" value="Unassembled WGS sequence"/>
</dbReference>
<protein>
    <recommendedName>
        <fullName evidence="1">DUF6593 domain-containing protein</fullName>
    </recommendedName>
</protein>
<dbReference type="Pfam" id="PF20236">
    <property type="entry name" value="DUF6593"/>
    <property type="match status" value="1"/>
</dbReference>
<proteinExistence type="predicted"/>
<dbReference type="AlphaFoldDB" id="A0AAD7D5E0"/>
<reference evidence="2" key="1">
    <citation type="submission" date="2023-03" db="EMBL/GenBank/DDBJ databases">
        <title>Massive genome expansion in bonnet fungi (Mycena s.s.) driven by repeated elements and novel gene families across ecological guilds.</title>
        <authorList>
            <consortium name="Lawrence Berkeley National Laboratory"/>
            <person name="Harder C.B."/>
            <person name="Miyauchi S."/>
            <person name="Viragh M."/>
            <person name="Kuo A."/>
            <person name="Thoen E."/>
            <person name="Andreopoulos B."/>
            <person name="Lu D."/>
            <person name="Skrede I."/>
            <person name="Drula E."/>
            <person name="Henrissat B."/>
            <person name="Morin E."/>
            <person name="Kohler A."/>
            <person name="Barry K."/>
            <person name="LaButti K."/>
            <person name="Morin E."/>
            <person name="Salamov A."/>
            <person name="Lipzen A."/>
            <person name="Mereny Z."/>
            <person name="Hegedus B."/>
            <person name="Baldrian P."/>
            <person name="Stursova M."/>
            <person name="Weitz H."/>
            <person name="Taylor A."/>
            <person name="Grigoriev I.V."/>
            <person name="Nagy L.G."/>
            <person name="Martin F."/>
            <person name="Kauserud H."/>
        </authorList>
    </citation>
    <scope>NUCLEOTIDE SEQUENCE</scope>
    <source>
        <strain evidence="2">CBHHK067</strain>
    </source>
</reference>
<feature type="domain" description="DUF6593" evidence="1">
    <location>
        <begin position="14"/>
        <end position="128"/>
    </location>
</feature>
<evidence type="ECO:0000313" key="2">
    <source>
        <dbReference type="EMBL" id="KAJ7679643.1"/>
    </source>
</evidence>
<accession>A0AAD7D5E0</accession>